<dbReference type="AlphaFoldDB" id="A0A8X7BV79"/>
<protein>
    <submittedName>
        <fullName evidence="2">Uncharacterized protein</fullName>
    </submittedName>
</protein>
<comment type="caution">
    <text evidence="2">The sequence shown here is derived from an EMBL/GenBank/DDBJ whole genome shotgun (WGS) entry which is preliminary data.</text>
</comment>
<gene>
    <name evidence="2" type="ORF">TNIN_492811</name>
</gene>
<proteinExistence type="predicted"/>
<feature type="region of interest" description="Disordered" evidence="1">
    <location>
        <begin position="1"/>
        <end position="33"/>
    </location>
</feature>
<evidence type="ECO:0000256" key="1">
    <source>
        <dbReference type="SAM" id="MobiDB-lite"/>
    </source>
</evidence>
<sequence>MKSAVSLQPGMKHLEGCNMKSLSSSQPRSEHQEGCDIQNVISLQSGMEHQEFCDIKTNIIATQYGVSRGLWYKNCVISSHPYMENQEAVI</sequence>
<evidence type="ECO:0000313" key="3">
    <source>
        <dbReference type="Proteomes" id="UP000886998"/>
    </source>
</evidence>
<organism evidence="2 3">
    <name type="scientific">Trichonephila inaurata madagascariensis</name>
    <dbReference type="NCBI Taxonomy" id="2747483"/>
    <lineage>
        <taxon>Eukaryota</taxon>
        <taxon>Metazoa</taxon>
        <taxon>Ecdysozoa</taxon>
        <taxon>Arthropoda</taxon>
        <taxon>Chelicerata</taxon>
        <taxon>Arachnida</taxon>
        <taxon>Araneae</taxon>
        <taxon>Araneomorphae</taxon>
        <taxon>Entelegynae</taxon>
        <taxon>Araneoidea</taxon>
        <taxon>Nephilidae</taxon>
        <taxon>Trichonephila</taxon>
        <taxon>Trichonephila inaurata</taxon>
    </lineage>
</organism>
<accession>A0A8X7BV79</accession>
<reference evidence="2" key="1">
    <citation type="submission" date="2020-08" db="EMBL/GenBank/DDBJ databases">
        <title>Multicomponent nature underlies the extraordinary mechanical properties of spider dragline silk.</title>
        <authorList>
            <person name="Kono N."/>
            <person name="Nakamura H."/>
            <person name="Mori M."/>
            <person name="Yoshida Y."/>
            <person name="Ohtoshi R."/>
            <person name="Malay A.D."/>
            <person name="Moran D.A.P."/>
            <person name="Tomita M."/>
            <person name="Numata K."/>
            <person name="Arakawa K."/>
        </authorList>
    </citation>
    <scope>NUCLEOTIDE SEQUENCE</scope>
</reference>
<dbReference type="EMBL" id="BMAV01004207">
    <property type="protein sequence ID" value="GFY44358.1"/>
    <property type="molecule type" value="Genomic_DNA"/>
</dbReference>
<keyword evidence="3" id="KW-1185">Reference proteome</keyword>
<name>A0A8X7BV79_9ARAC</name>
<dbReference type="Proteomes" id="UP000886998">
    <property type="component" value="Unassembled WGS sequence"/>
</dbReference>
<evidence type="ECO:0000313" key="2">
    <source>
        <dbReference type="EMBL" id="GFY44358.1"/>
    </source>
</evidence>